<reference evidence="1" key="1">
    <citation type="submission" date="2019-05" db="EMBL/GenBank/DDBJ databases">
        <title>The de novo reference genome and transcriptome assemblies of the wild tomato species Solanum chilense.</title>
        <authorList>
            <person name="Stam R."/>
            <person name="Nosenko T."/>
            <person name="Hoerger A.C."/>
            <person name="Stephan W."/>
            <person name="Seidel M.A."/>
            <person name="Kuhn J.M.M."/>
            <person name="Haberer G."/>
            <person name="Tellier A."/>
        </authorList>
    </citation>
    <scope>NUCLEOTIDE SEQUENCE</scope>
    <source>
        <tissue evidence="1">Mature leaves</tissue>
    </source>
</reference>
<accession>A0A6N2CCV2</accession>
<dbReference type="AlphaFoldDB" id="A0A6N2CCV2"/>
<comment type="caution">
    <text evidence="1">The sequence shown here is derived from an EMBL/GenBank/DDBJ whole genome shotgun (WGS) entry which is preliminary data.</text>
</comment>
<organism evidence="1">
    <name type="scientific">Solanum chilense</name>
    <name type="common">Tomato</name>
    <name type="synonym">Lycopersicon chilense</name>
    <dbReference type="NCBI Taxonomy" id="4083"/>
    <lineage>
        <taxon>Eukaryota</taxon>
        <taxon>Viridiplantae</taxon>
        <taxon>Streptophyta</taxon>
        <taxon>Embryophyta</taxon>
        <taxon>Tracheophyta</taxon>
        <taxon>Spermatophyta</taxon>
        <taxon>Magnoliopsida</taxon>
        <taxon>eudicotyledons</taxon>
        <taxon>Gunneridae</taxon>
        <taxon>Pentapetalae</taxon>
        <taxon>asterids</taxon>
        <taxon>lamiids</taxon>
        <taxon>Solanales</taxon>
        <taxon>Solanaceae</taxon>
        <taxon>Solanoideae</taxon>
        <taxon>Solaneae</taxon>
        <taxon>Solanum</taxon>
        <taxon>Solanum subgen. Lycopersicon</taxon>
    </lineage>
</organism>
<name>A0A6N2CCV2_SOLCI</name>
<sequence>MMRWLMARTKTTKEGHIPNLFNPSFDAMIHLFLHVPQMLLQTSRVLRHVIHVTTYDSFVATFVSHVAIDNLSVATFVVHVVTHDSSVTTYVSHNVTLFISTCLSSFYFA</sequence>
<evidence type="ECO:0000313" key="1">
    <source>
        <dbReference type="EMBL" id="TMX02650.1"/>
    </source>
</evidence>
<gene>
    <name evidence="1" type="ORF">EJD97_020594</name>
</gene>
<protein>
    <submittedName>
        <fullName evidence="1">Uncharacterized protein</fullName>
    </submittedName>
</protein>
<proteinExistence type="predicted"/>
<dbReference type="EMBL" id="RXGB01000603">
    <property type="protein sequence ID" value="TMX02650.1"/>
    <property type="molecule type" value="Genomic_DNA"/>
</dbReference>